<protein>
    <submittedName>
        <fullName evidence="3">Transposase</fullName>
    </submittedName>
</protein>
<keyword evidence="4" id="KW-1185">Reference proteome</keyword>
<evidence type="ECO:0000313" key="2">
    <source>
        <dbReference type="EMBL" id="AOY76251.1"/>
    </source>
</evidence>
<evidence type="ECO:0000259" key="1">
    <source>
        <dbReference type="Pfam" id="PF01695"/>
    </source>
</evidence>
<dbReference type="InterPro" id="IPR027417">
    <property type="entry name" value="P-loop_NTPase"/>
</dbReference>
<dbReference type="InterPro" id="IPR002611">
    <property type="entry name" value="IstB_ATP-bd"/>
</dbReference>
<sequence length="127" mass="14755">MNVFKEGILIDNNHIESLLKKFKLLDMREKFEEEIQLAIDKKLSYRFFQLIRQRYEKSSLTITTNLPLGLWDEIFTSKLAATAILDRLVHHCHIISITGDSYRSSKGKKLKGHDLGKNSESIDVDFD</sequence>
<evidence type="ECO:0000313" key="3">
    <source>
        <dbReference type="EMBL" id="ARE86633.1"/>
    </source>
</evidence>
<dbReference type="Proteomes" id="UP000192478">
    <property type="component" value="Chromosome"/>
</dbReference>
<dbReference type="Pfam" id="PF01695">
    <property type="entry name" value="IstB_IS21"/>
    <property type="match status" value="1"/>
</dbReference>
<dbReference type="GO" id="GO:0005524">
    <property type="term" value="F:ATP binding"/>
    <property type="evidence" value="ECO:0007669"/>
    <property type="project" value="InterPro"/>
</dbReference>
<gene>
    <name evidence="2" type="ORF">BJL90_10265</name>
    <name evidence="3" type="ORF">CLFO_09590</name>
</gene>
<feature type="domain" description="IstB-like ATP-binding" evidence="1">
    <location>
        <begin position="40"/>
        <end position="106"/>
    </location>
</feature>
<dbReference type="RefSeq" id="WP_070967457.1">
    <property type="nucleotide sequence ID" value="NZ_CP017603.1"/>
</dbReference>
<organism evidence="3 5">
    <name type="scientific">Clostridium formicaceticum</name>
    <dbReference type="NCBI Taxonomy" id="1497"/>
    <lineage>
        <taxon>Bacteria</taxon>
        <taxon>Bacillati</taxon>
        <taxon>Bacillota</taxon>
        <taxon>Clostridia</taxon>
        <taxon>Eubacteriales</taxon>
        <taxon>Clostridiaceae</taxon>
        <taxon>Clostridium</taxon>
    </lineage>
</organism>
<reference evidence="2 4" key="1">
    <citation type="submission" date="2016-10" db="EMBL/GenBank/DDBJ databases">
        <title>Complete Genome Sequence of Acetogen Clostridium formicoaceticum ATCC 27076.</title>
        <authorList>
            <person name="Bao T."/>
            <person name="Cheng C."/>
            <person name="Zhao J."/>
            <person name="Yang S.-T."/>
            <person name="Wang J."/>
            <person name="Wang M."/>
        </authorList>
    </citation>
    <scope>NUCLEOTIDE SEQUENCE [LARGE SCALE GENOMIC DNA]</scope>
    <source>
        <strain evidence="2 4">ATCC 27076</strain>
    </source>
</reference>
<dbReference type="EMBL" id="CP017603">
    <property type="protein sequence ID" value="AOY76251.1"/>
    <property type="molecule type" value="Genomic_DNA"/>
</dbReference>
<proteinExistence type="predicted"/>
<evidence type="ECO:0000313" key="4">
    <source>
        <dbReference type="Proteomes" id="UP000177894"/>
    </source>
</evidence>
<evidence type="ECO:0000313" key="5">
    <source>
        <dbReference type="Proteomes" id="UP000192478"/>
    </source>
</evidence>
<accession>A0AAC9RKG1</accession>
<name>A0AAC9RKG1_9CLOT</name>
<dbReference type="Proteomes" id="UP000177894">
    <property type="component" value="Chromosome"/>
</dbReference>
<dbReference type="KEGG" id="cfm:BJL90_10265"/>
<dbReference type="AlphaFoldDB" id="A0AAC9RKG1"/>
<dbReference type="Gene3D" id="3.40.50.300">
    <property type="entry name" value="P-loop containing nucleotide triphosphate hydrolases"/>
    <property type="match status" value="1"/>
</dbReference>
<reference evidence="3 5" key="2">
    <citation type="submission" date="2017-03" db="EMBL/GenBank/DDBJ databases">
        <title>Complete sequence of Clostridium formicaceticum DSM 92.</title>
        <authorList>
            <person name="Poehlein A."/>
            <person name="Karl M."/>
            <person name="Bengelsdorf F.R."/>
            <person name="Duerre P."/>
            <person name="Daniel R."/>
        </authorList>
    </citation>
    <scope>NUCLEOTIDE SEQUENCE [LARGE SCALE GENOMIC DNA]</scope>
    <source>
        <strain evidence="3 5">DSM 92</strain>
    </source>
</reference>
<dbReference type="EMBL" id="CP020559">
    <property type="protein sequence ID" value="ARE86633.1"/>
    <property type="molecule type" value="Genomic_DNA"/>
</dbReference>